<keyword evidence="5" id="KW-1185">Reference proteome</keyword>
<keyword evidence="2" id="KW-0472">Membrane</keyword>
<dbReference type="AlphaFoldDB" id="A0A9P7ZNP7"/>
<dbReference type="GeneID" id="70297497"/>
<dbReference type="PANTHER" id="PTHR31331:SF8">
    <property type="entry name" value="LCCL DOMAIN PROTEIN (AFU_ORTHOLOGUE AFUA_5G02970)"/>
    <property type="match status" value="1"/>
</dbReference>
<feature type="region of interest" description="Disordered" evidence="1">
    <location>
        <begin position="677"/>
        <end position="705"/>
    </location>
</feature>
<evidence type="ECO:0000313" key="4">
    <source>
        <dbReference type="EMBL" id="KAG9255281.1"/>
    </source>
</evidence>
<dbReference type="EMBL" id="MU251251">
    <property type="protein sequence ID" value="KAG9255281.1"/>
    <property type="molecule type" value="Genomic_DNA"/>
</dbReference>
<dbReference type="InterPro" id="IPR036609">
    <property type="entry name" value="LCCL_sf"/>
</dbReference>
<feature type="transmembrane region" description="Helical" evidence="2">
    <location>
        <begin position="538"/>
        <end position="557"/>
    </location>
</feature>
<feature type="domain" description="LCCL" evidence="3">
    <location>
        <begin position="261"/>
        <end position="313"/>
    </location>
</feature>
<feature type="transmembrane region" description="Helical" evidence="2">
    <location>
        <begin position="427"/>
        <end position="448"/>
    </location>
</feature>
<dbReference type="Gene3D" id="2.170.130.20">
    <property type="entry name" value="LCCL-like domain"/>
    <property type="match status" value="1"/>
</dbReference>
<name>A0A9P7ZNP7_9HYPO</name>
<evidence type="ECO:0000256" key="1">
    <source>
        <dbReference type="SAM" id="MobiDB-lite"/>
    </source>
</evidence>
<dbReference type="Pfam" id="PF03815">
    <property type="entry name" value="LCCL"/>
    <property type="match status" value="1"/>
</dbReference>
<reference evidence="4" key="1">
    <citation type="journal article" date="2021" name="IMA Fungus">
        <title>Genomic characterization of three marine fungi, including Emericellopsis atlantica sp. nov. with signatures of a generalist lifestyle and marine biomass degradation.</title>
        <authorList>
            <person name="Hagestad O.C."/>
            <person name="Hou L."/>
            <person name="Andersen J.H."/>
            <person name="Hansen E.H."/>
            <person name="Altermark B."/>
            <person name="Li C."/>
            <person name="Kuhnert E."/>
            <person name="Cox R.J."/>
            <person name="Crous P.W."/>
            <person name="Spatafora J.W."/>
            <person name="Lail K."/>
            <person name="Amirebrahimi M."/>
            <person name="Lipzen A."/>
            <person name="Pangilinan J."/>
            <person name="Andreopoulos W."/>
            <person name="Hayes R.D."/>
            <person name="Ng V."/>
            <person name="Grigoriev I.V."/>
            <person name="Jackson S.A."/>
            <person name="Sutton T.D.S."/>
            <person name="Dobson A.D.W."/>
            <person name="Rama T."/>
        </authorList>
    </citation>
    <scope>NUCLEOTIDE SEQUENCE</scope>
    <source>
        <strain evidence="4">TS7</strain>
    </source>
</reference>
<feature type="transmembrane region" description="Helical" evidence="2">
    <location>
        <begin position="338"/>
        <end position="371"/>
    </location>
</feature>
<proteinExistence type="predicted"/>
<dbReference type="Proteomes" id="UP000887229">
    <property type="component" value="Unassembled WGS sequence"/>
</dbReference>
<dbReference type="SMART" id="SM00603">
    <property type="entry name" value="LCCL"/>
    <property type="match status" value="1"/>
</dbReference>
<feature type="transmembrane region" description="Helical" evidence="2">
    <location>
        <begin position="496"/>
        <end position="518"/>
    </location>
</feature>
<keyword evidence="2" id="KW-0812">Transmembrane</keyword>
<feature type="transmembrane region" description="Helical" evidence="2">
    <location>
        <begin position="386"/>
        <end position="407"/>
    </location>
</feature>
<dbReference type="SUPFAM" id="SSF69848">
    <property type="entry name" value="LCCL domain"/>
    <property type="match status" value="1"/>
</dbReference>
<sequence length="705" mass="77978">MVSRGRDENQPLMTDYFHNADESGDAPSPTMNPGSSDDESGRGASHPDAPLSTNRQPKTTTTVHTTPAIDESESASSGAHARATSPLEVSDAASGISTPRFVQDESSWKRWKWVPYPVRRMCKAIAKWSEGPPDPQPYRIRPLFPRVQEFPLVLVERFLPTKVLKFWALFVSFSVWLITYVLVKRQGSVASEIAGWGEPEAIGCGVTYWGAGNSCGVDGNNCRPFNASGFPFRCAGNCESYHVLNPRAVGDQEVIYQPMVVGGNGTYRGDSFICGAAIHAGIVSNANGGCGVVQLVGEQADFPSVSANGIDSVGFDSYFPLAYRFVPDLQCSARDMRWALLGISATFTGLLSLFTASPALFFFGNFIGIFWTVGTALDTPPHKSNAGLFSTILGKFLPAMFVAWVMYDNMGVRRTLKGLRAQIEKSILWLGPCWVGAMDNYTLSFIPIQRLNAHDLQQQPGAKAALAIIILVLLCVVVSQIWFFRKEGRFLKYLKLYALFVAGIVIALTLPGLDLRIHHYILALLLLPGTSMQTRPSLIYQGLLIGLFINGIARWNFDAVLQTPGELRGDAQLGTEMPVINTPSIALANNTDVPSNITFTWEPPSKQKSFDGISILVNDVERFRSYFQDQVGRDDEFIWSREKDLDMPEYFRFAYMDGSHSGDYTKAGIWTAEGEWQEMKPGPSKVKARNEDDDEHVLKKRRRTL</sequence>
<dbReference type="RefSeq" id="XP_046119205.1">
    <property type="nucleotide sequence ID" value="XM_046266594.1"/>
</dbReference>
<feature type="transmembrane region" description="Helical" evidence="2">
    <location>
        <begin position="464"/>
        <end position="484"/>
    </location>
</feature>
<gene>
    <name evidence="4" type="ORF">F5Z01DRAFT_722013</name>
</gene>
<dbReference type="PANTHER" id="PTHR31331">
    <property type="entry name" value="LCCL DOMAIN PROTEIN (AFU_ORTHOLOGUE AFUA_5G08630)"/>
    <property type="match status" value="1"/>
</dbReference>
<feature type="transmembrane region" description="Helical" evidence="2">
    <location>
        <begin position="166"/>
        <end position="183"/>
    </location>
</feature>
<evidence type="ECO:0000313" key="5">
    <source>
        <dbReference type="Proteomes" id="UP000887229"/>
    </source>
</evidence>
<keyword evidence="2" id="KW-1133">Transmembrane helix</keyword>
<dbReference type="OrthoDB" id="441660at2759"/>
<feature type="region of interest" description="Disordered" evidence="1">
    <location>
        <begin position="1"/>
        <end position="91"/>
    </location>
</feature>
<comment type="caution">
    <text evidence="4">The sequence shown here is derived from an EMBL/GenBank/DDBJ whole genome shotgun (WGS) entry which is preliminary data.</text>
</comment>
<dbReference type="InterPro" id="IPR051957">
    <property type="entry name" value="CRISP-LCCL_domain"/>
</dbReference>
<accession>A0A9P7ZNP7</accession>
<dbReference type="PROSITE" id="PS50820">
    <property type="entry name" value="LCCL"/>
    <property type="match status" value="1"/>
</dbReference>
<evidence type="ECO:0000256" key="2">
    <source>
        <dbReference type="SAM" id="Phobius"/>
    </source>
</evidence>
<protein>
    <recommendedName>
        <fullName evidence="3">LCCL domain-containing protein</fullName>
    </recommendedName>
</protein>
<dbReference type="InterPro" id="IPR004043">
    <property type="entry name" value="LCCL"/>
</dbReference>
<organism evidence="4 5">
    <name type="scientific">Emericellopsis atlantica</name>
    <dbReference type="NCBI Taxonomy" id="2614577"/>
    <lineage>
        <taxon>Eukaryota</taxon>
        <taxon>Fungi</taxon>
        <taxon>Dikarya</taxon>
        <taxon>Ascomycota</taxon>
        <taxon>Pezizomycotina</taxon>
        <taxon>Sordariomycetes</taxon>
        <taxon>Hypocreomycetidae</taxon>
        <taxon>Hypocreales</taxon>
        <taxon>Bionectriaceae</taxon>
        <taxon>Emericellopsis</taxon>
    </lineage>
</organism>
<evidence type="ECO:0000259" key="3">
    <source>
        <dbReference type="PROSITE" id="PS50820"/>
    </source>
</evidence>